<protein>
    <recommendedName>
        <fullName evidence="1">Type VI secretion system spike protein VgrG3-like C-terminal domain-containing protein</fullName>
    </recommendedName>
</protein>
<dbReference type="RefSeq" id="WP_309151572.1">
    <property type="nucleotide sequence ID" value="NZ_CP133568.1"/>
</dbReference>
<name>A0ABY9P891_9GAMM</name>
<dbReference type="Pfam" id="PF21277">
    <property type="entry name" value="T6SS_VgrG3-like_C"/>
    <property type="match status" value="1"/>
</dbReference>
<organism evidence="2 3">
    <name type="scientific">Lysobacter yananisis</name>
    <dbReference type="NCBI Taxonomy" id="1003114"/>
    <lineage>
        <taxon>Bacteria</taxon>
        <taxon>Pseudomonadati</taxon>
        <taxon>Pseudomonadota</taxon>
        <taxon>Gammaproteobacteria</taxon>
        <taxon>Lysobacterales</taxon>
        <taxon>Lysobacteraceae</taxon>
        <taxon>Lysobacter</taxon>
    </lineage>
</organism>
<dbReference type="EMBL" id="CP133568">
    <property type="protein sequence ID" value="WMT02574.1"/>
    <property type="molecule type" value="Genomic_DNA"/>
</dbReference>
<reference evidence="2 3" key="1">
    <citation type="submission" date="2023-08" db="EMBL/GenBank/DDBJ databases">
        <title>The whole genome sequence of Lysobacter yananisis.</title>
        <authorList>
            <person name="Sun H."/>
        </authorList>
    </citation>
    <scope>NUCLEOTIDE SEQUENCE [LARGE SCALE GENOMIC DNA]</scope>
    <source>
        <strain evidence="2 3">SNNU513</strain>
    </source>
</reference>
<keyword evidence="3" id="KW-1185">Reference proteome</keyword>
<sequence>MQLRTLTPGIVEKGFKEKFGPRYQLDQLSDRDIVEAIQDYKTQHTGRLFRSSPDAWEGCSIERSARRTIW</sequence>
<evidence type="ECO:0000313" key="2">
    <source>
        <dbReference type="EMBL" id="WMT02574.1"/>
    </source>
</evidence>
<feature type="domain" description="Type VI secretion system spike protein VgrG3-like C-terminal" evidence="1">
    <location>
        <begin position="24"/>
        <end position="59"/>
    </location>
</feature>
<proteinExistence type="predicted"/>
<dbReference type="InterPro" id="IPR049073">
    <property type="entry name" value="T6SS_VgrG3-like_C"/>
</dbReference>
<accession>A0ABY9P891</accession>
<gene>
    <name evidence="2" type="ORF">RDV84_21845</name>
</gene>
<evidence type="ECO:0000313" key="3">
    <source>
        <dbReference type="Proteomes" id="UP001229313"/>
    </source>
</evidence>
<evidence type="ECO:0000259" key="1">
    <source>
        <dbReference type="Pfam" id="PF21277"/>
    </source>
</evidence>
<dbReference type="Proteomes" id="UP001229313">
    <property type="component" value="Chromosome"/>
</dbReference>